<keyword evidence="1" id="KW-0067">ATP-binding</keyword>
<accession>A0AAE3G7I6</accession>
<comment type="caution">
    <text evidence="3">The sequence shown here is derived from an EMBL/GenBank/DDBJ whole genome shotgun (WGS) entry which is preliminary data.</text>
</comment>
<name>A0AAE3G7I6_9PSEU</name>
<evidence type="ECO:0000259" key="2">
    <source>
        <dbReference type="PROSITE" id="PS50975"/>
    </source>
</evidence>
<dbReference type="PROSITE" id="PS50975">
    <property type="entry name" value="ATP_GRASP"/>
    <property type="match status" value="1"/>
</dbReference>
<dbReference type="GO" id="GO:0005524">
    <property type="term" value="F:ATP binding"/>
    <property type="evidence" value="ECO:0007669"/>
    <property type="project" value="UniProtKB-UniRule"/>
</dbReference>
<keyword evidence="1" id="KW-0547">Nucleotide-binding</keyword>
<dbReference type="AlphaFoldDB" id="A0AAE3G7I6"/>
<sequence length="440" mass="46635">MTLGAAVRLGTFDAERHWRPQDLARLPSVSDPAADLVVAAMDELLAVTCAPGDLLVTGSPVPPLFLDVLGAAGATAEHRTAPGDPAEPVEQRLTRAPLPELAGRTLVPYAVLPDTAAMARRCALRVTSGDVDVVREVSSKTWSNTLVQRAGLPGAGEVVRSTRALEDAVRAQDGRPVLVKDPHGVSGRGTVEVSSPRVLSSLVRSLSRQVDRGARLELLVQPRFDRVLDFSAHAEVRADGQVVQHGVLLLENTAFSYAGSRPAPPDLVARLADRGYHHQIALVGTALAEAGYRGPLCVDSMLLRDGTLVPVLEINPRLSMGSIALAAARLNQECAVRLAVRRLRVPAAPAGTPAPTRAFEAVVAGLRGHRALLRAGGTGVLPLAVNTLRPPWGRFYCAVVASDAEEDRRWDAVLDSVLDGVLDGVAPVADQNRDEVLRVP</sequence>
<dbReference type="Gene3D" id="3.30.470.20">
    <property type="entry name" value="ATP-grasp fold, B domain"/>
    <property type="match status" value="1"/>
</dbReference>
<protein>
    <recommendedName>
        <fullName evidence="2">ATP-grasp domain-containing protein</fullName>
    </recommendedName>
</protein>
<dbReference type="GO" id="GO:0046872">
    <property type="term" value="F:metal ion binding"/>
    <property type="evidence" value="ECO:0007669"/>
    <property type="project" value="InterPro"/>
</dbReference>
<evidence type="ECO:0000256" key="1">
    <source>
        <dbReference type="PROSITE-ProRule" id="PRU00409"/>
    </source>
</evidence>
<keyword evidence="4" id="KW-1185">Reference proteome</keyword>
<dbReference type="SUPFAM" id="SSF56059">
    <property type="entry name" value="Glutathione synthetase ATP-binding domain-like"/>
    <property type="match status" value="1"/>
</dbReference>
<dbReference type="EMBL" id="JAMTCK010000001">
    <property type="protein sequence ID" value="MCP2163166.1"/>
    <property type="molecule type" value="Genomic_DNA"/>
</dbReference>
<dbReference type="RefSeq" id="WP_253765567.1">
    <property type="nucleotide sequence ID" value="NZ_JAMTCK010000001.1"/>
</dbReference>
<dbReference type="InterPro" id="IPR011761">
    <property type="entry name" value="ATP-grasp"/>
</dbReference>
<proteinExistence type="predicted"/>
<reference evidence="3" key="1">
    <citation type="submission" date="2022-06" db="EMBL/GenBank/DDBJ databases">
        <title>Genomic Encyclopedia of Archaeal and Bacterial Type Strains, Phase II (KMG-II): from individual species to whole genera.</title>
        <authorList>
            <person name="Goeker M."/>
        </authorList>
    </citation>
    <scope>NUCLEOTIDE SEQUENCE</scope>
    <source>
        <strain evidence="3">DSM 43935</strain>
    </source>
</reference>
<evidence type="ECO:0000313" key="3">
    <source>
        <dbReference type="EMBL" id="MCP2163166.1"/>
    </source>
</evidence>
<dbReference type="Proteomes" id="UP001206128">
    <property type="component" value="Unassembled WGS sequence"/>
</dbReference>
<evidence type="ECO:0000313" key="4">
    <source>
        <dbReference type="Proteomes" id="UP001206128"/>
    </source>
</evidence>
<feature type="domain" description="ATP-grasp" evidence="2">
    <location>
        <begin position="144"/>
        <end position="344"/>
    </location>
</feature>
<organism evidence="3 4">
    <name type="scientific">Goodfellowiella coeruleoviolacea</name>
    <dbReference type="NCBI Taxonomy" id="334858"/>
    <lineage>
        <taxon>Bacteria</taxon>
        <taxon>Bacillati</taxon>
        <taxon>Actinomycetota</taxon>
        <taxon>Actinomycetes</taxon>
        <taxon>Pseudonocardiales</taxon>
        <taxon>Pseudonocardiaceae</taxon>
        <taxon>Goodfellowiella</taxon>
    </lineage>
</organism>
<gene>
    <name evidence="3" type="ORF">LX83_000006</name>
</gene>